<dbReference type="EMBL" id="JAFBEE010000002">
    <property type="protein sequence ID" value="MBM7614046.1"/>
    <property type="molecule type" value="Genomic_DNA"/>
</dbReference>
<dbReference type="Pfam" id="PF09579">
    <property type="entry name" value="Spore_YtfJ"/>
    <property type="match status" value="1"/>
</dbReference>
<dbReference type="Proteomes" id="UP001314796">
    <property type="component" value="Unassembled WGS sequence"/>
</dbReference>
<feature type="region of interest" description="Disordered" evidence="1">
    <location>
        <begin position="139"/>
        <end position="158"/>
    </location>
</feature>
<evidence type="ECO:0000313" key="2">
    <source>
        <dbReference type="EMBL" id="MBM7614046.1"/>
    </source>
</evidence>
<dbReference type="NCBIfam" id="TIGR02874">
    <property type="entry name" value="spore_ytfJ"/>
    <property type="match status" value="1"/>
</dbReference>
<proteinExistence type="predicted"/>
<dbReference type="PANTHER" id="PTHR39162:SF1">
    <property type="entry name" value="SPORULATION PROTEIN YTFJ"/>
    <property type="match status" value="1"/>
</dbReference>
<dbReference type="PANTHER" id="PTHR39162">
    <property type="entry name" value="GLL3345 PROTEIN"/>
    <property type="match status" value="1"/>
</dbReference>
<comment type="caution">
    <text evidence="2">The sequence shown here is derived from an EMBL/GenBank/DDBJ whole genome shotgun (WGS) entry which is preliminary data.</text>
</comment>
<dbReference type="RefSeq" id="WP_204400319.1">
    <property type="nucleotide sequence ID" value="NZ_JAFBEE010000002.1"/>
</dbReference>
<feature type="compositionally biased region" description="Basic and acidic residues" evidence="1">
    <location>
        <begin position="57"/>
        <end position="76"/>
    </location>
</feature>
<name>A0ABS2NME0_9FIRM</name>
<protein>
    <submittedName>
        <fullName evidence="2">Sporulation protein YtfJ</fullName>
    </submittedName>
</protein>
<dbReference type="PIRSF" id="PIRSF021377">
    <property type="entry name" value="YtfJ"/>
    <property type="match status" value="1"/>
</dbReference>
<accession>A0ABS2NME0</accession>
<evidence type="ECO:0000256" key="1">
    <source>
        <dbReference type="SAM" id="MobiDB-lite"/>
    </source>
</evidence>
<keyword evidence="3" id="KW-1185">Reference proteome</keyword>
<gene>
    <name evidence="2" type="ORF">JOC73_000555</name>
</gene>
<reference evidence="2 3" key="1">
    <citation type="submission" date="2021-01" db="EMBL/GenBank/DDBJ databases">
        <title>Genomic Encyclopedia of Type Strains, Phase IV (KMG-IV): sequencing the most valuable type-strain genomes for metagenomic binning, comparative biology and taxonomic classification.</title>
        <authorList>
            <person name="Goeker M."/>
        </authorList>
    </citation>
    <scope>NUCLEOTIDE SEQUENCE [LARGE SCALE GENOMIC DNA]</scope>
    <source>
        <strain evidence="2 3">DSM 25890</strain>
    </source>
</reference>
<dbReference type="InterPro" id="IPR014229">
    <property type="entry name" value="Spore_YtfJ"/>
</dbReference>
<sequence>MSEHPIESLMKTTMESIKEMVDVNTIVGDPVETPDGTVIIPISKVSFGFASGGGDYTVEKEKGKEEKGEDKGDVKKITPSGKFPFAGGAGAGVSVQPVAFMIVGNGQMKLMPVDQRANTLDNIISMAPKVLQDIQSMVKKNKHHGRGHRDAIDYEDEE</sequence>
<evidence type="ECO:0000313" key="3">
    <source>
        <dbReference type="Proteomes" id="UP001314796"/>
    </source>
</evidence>
<feature type="region of interest" description="Disordered" evidence="1">
    <location>
        <begin position="56"/>
        <end position="80"/>
    </location>
</feature>
<organism evidence="2 3">
    <name type="scientific">Alkaliphilus hydrothermalis</name>
    <dbReference type="NCBI Taxonomy" id="1482730"/>
    <lineage>
        <taxon>Bacteria</taxon>
        <taxon>Bacillati</taxon>
        <taxon>Bacillota</taxon>
        <taxon>Clostridia</taxon>
        <taxon>Peptostreptococcales</taxon>
        <taxon>Natronincolaceae</taxon>
        <taxon>Alkaliphilus</taxon>
    </lineage>
</organism>